<sequence length="59" mass="6444">RENVSEHLQEQSSEVQDGHEAIANDLADVRLHARDIYQQLDEMHVGGPAAPGPDLPALC</sequence>
<evidence type="ECO:0000313" key="1">
    <source>
        <dbReference type="EMBL" id="SBS56897.1"/>
    </source>
</evidence>
<organism evidence="1">
    <name type="scientific">Nothobranchius furzeri</name>
    <name type="common">Turquoise killifish</name>
    <dbReference type="NCBI Taxonomy" id="105023"/>
    <lineage>
        <taxon>Eukaryota</taxon>
        <taxon>Metazoa</taxon>
        <taxon>Chordata</taxon>
        <taxon>Craniata</taxon>
        <taxon>Vertebrata</taxon>
        <taxon>Euteleostomi</taxon>
        <taxon>Actinopterygii</taxon>
        <taxon>Neopterygii</taxon>
        <taxon>Teleostei</taxon>
        <taxon>Neoteleostei</taxon>
        <taxon>Acanthomorphata</taxon>
        <taxon>Ovalentaria</taxon>
        <taxon>Atherinomorphae</taxon>
        <taxon>Cyprinodontiformes</taxon>
        <taxon>Nothobranchiidae</taxon>
        <taxon>Nothobranchius</taxon>
    </lineage>
</organism>
<feature type="non-terminal residue" evidence="1">
    <location>
        <position position="1"/>
    </location>
</feature>
<proteinExistence type="predicted"/>
<dbReference type="EMBL" id="HAEJ01016440">
    <property type="protein sequence ID" value="SBS56897.1"/>
    <property type="molecule type" value="Transcribed_RNA"/>
</dbReference>
<dbReference type="AlphaFoldDB" id="A0A1A8VBE0"/>
<reference evidence="1" key="1">
    <citation type="submission" date="2016-05" db="EMBL/GenBank/DDBJ databases">
        <authorList>
            <person name="Lavstsen T."/>
            <person name="Jespersen J.S."/>
        </authorList>
    </citation>
    <scope>NUCLEOTIDE SEQUENCE</scope>
    <source>
        <tissue evidence="1">Brain</tissue>
    </source>
</reference>
<protein>
    <submittedName>
        <fullName evidence="1">Brambleberry</fullName>
    </submittedName>
</protein>
<name>A0A1A8VBE0_NOTFU</name>
<gene>
    <name evidence="1" type="primary">BMB</name>
</gene>
<reference evidence="1" key="2">
    <citation type="submission" date="2016-06" db="EMBL/GenBank/DDBJ databases">
        <title>The genome of a short-lived fish provides insights into sex chromosome evolution and the genetic control of aging.</title>
        <authorList>
            <person name="Reichwald K."/>
            <person name="Felder M."/>
            <person name="Petzold A."/>
            <person name="Koch P."/>
            <person name="Groth M."/>
            <person name="Platzer M."/>
        </authorList>
    </citation>
    <scope>NUCLEOTIDE SEQUENCE</scope>
    <source>
        <tissue evidence="1">Brain</tissue>
    </source>
</reference>
<accession>A0A1A8VBE0</accession>